<accession>A0AAF3F960</accession>
<feature type="region of interest" description="Disordered" evidence="1">
    <location>
        <begin position="82"/>
        <end position="106"/>
    </location>
</feature>
<reference evidence="3" key="1">
    <citation type="submission" date="2024-02" db="UniProtKB">
        <authorList>
            <consortium name="WormBaseParasite"/>
        </authorList>
    </citation>
    <scope>IDENTIFICATION</scope>
</reference>
<dbReference type="AlphaFoldDB" id="A0AAF3F960"/>
<proteinExistence type="predicted"/>
<dbReference type="Proteomes" id="UP000887575">
    <property type="component" value="Unassembled WGS sequence"/>
</dbReference>
<evidence type="ECO:0000313" key="2">
    <source>
        <dbReference type="Proteomes" id="UP000887575"/>
    </source>
</evidence>
<keyword evidence="2" id="KW-1185">Reference proteome</keyword>
<protein>
    <submittedName>
        <fullName evidence="3">Uncharacterized protein</fullName>
    </submittedName>
</protein>
<evidence type="ECO:0000313" key="3">
    <source>
        <dbReference type="WBParaSite" id="MBELARI_LOCUS3433"/>
    </source>
</evidence>
<sequence>MLPSSTDEPIDYFLGTIFNECNEIVSVDKRADVWLQIERCRKGDDGEFCEELEVVETEFAELHSYTLSKRIHLKDELGETQEMRLPGKQIRPRRRTEEGIFSQAGH</sequence>
<evidence type="ECO:0000256" key="1">
    <source>
        <dbReference type="SAM" id="MobiDB-lite"/>
    </source>
</evidence>
<organism evidence="2 3">
    <name type="scientific">Mesorhabditis belari</name>
    <dbReference type="NCBI Taxonomy" id="2138241"/>
    <lineage>
        <taxon>Eukaryota</taxon>
        <taxon>Metazoa</taxon>
        <taxon>Ecdysozoa</taxon>
        <taxon>Nematoda</taxon>
        <taxon>Chromadorea</taxon>
        <taxon>Rhabditida</taxon>
        <taxon>Rhabditina</taxon>
        <taxon>Rhabditomorpha</taxon>
        <taxon>Rhabditoidea</taxon>
        <taxon>Rhabditidae</taxon>
        <taxon>Mesorhabditinae</taxon>
        <taxon>Mesorhabditis</taxon>
    </lineage>
</organism>
<name>A0AAF3F960_9BILA</name>
<dbReference type="WBParaSite" id="MBELARI_LOCUS3433">
    <property type="protein sequence ID" value="MBELARI_LOCUS3433"/>
    <property type="gene ID" value="MBELARI_LOCUS3433"/>
</dbReference>